<dbReference type="InterPro" id="IPR050297">
    <property type="entry name" value="LipidA_mod_glycosyltrf_83"/>
</dbReference>
<keyword evidence="5 8" id="KW-0812">Transmembrane</keyword>
<feature type="transmembrane region" description="Helical" evidence="8">
    <location>
        <begin position="167"/>
        <end position="190"/>
    </location>
</feature>
<feature type="transmembrane region" description="Helical" evidence="8">
    <location>
        <begin position="283"/>
        <end position="303"/>
    </location>
</feature>
<feature type="transmembrane region" description="Helical" evidence="8">
    <location>
        <begin position="79"/>
        <end position="98"/>
    </location>
</feature>
<keyword evidence="4 10" id="KW-0808">Transferase</keyword>
<sequence length="472" mass="53071">MKRSVQIVLLSLILLLALLLRIWHYTGPIGSDDHDYYLAAYDIYQGAYQPTENYWKNRFAMILPITASYAVLGTNEYAAAAWPMLSALGAIAVCFFLGKSLVDARAGLLGGLLLAFYPLDIHYSGLILPDIPLSFLMAASVLAFLRATEGGRFSLPLFFTSGLLMGVSYSARSMSIILLPFFLVYAAFFVRKIKWGYALFALGGFAVLALEGLYYHLHDLSPFYNLWLNKQAALEVNASGECSTSQLYYPQVVTRNLSVFGPYFYLFVPALLLPVVKRERGPLILALWAGIILLILQFGIVSLSPLIHVVKVRKFLNYATVPLILLSAWALLQLRLRLRIAVVVLVAGLSLYFLRPYRYSMNSTPETSGSNIRQVARYLAEAPPKPIYADPRTQAMLTIFSEFSFTPERFRNLYEVKSAYDLKNCYVVINGYYAQFDSAKPWVPRFVGHYPEGIPGEWVLKDFYLSGVYTVP</sequence>
<dbReference type="GO" id="GO:0005886">
    <property type="term" value="C:plasma membrane"/>
    <property type="evidence" value="ECO:0007669"/>
    <property type="project" value="UniProtKB-SubCell"/>
</dbReference>
<keyword evidence="7 8" id="KW-0472">Membrane</keyword>
<evidence type="ECO:0000256" key="2">
    <source>
        <dbReference type="ARBA" id="ARBA00022475"/>
    </source>
</evidence>
<feature type="transmembrane region" description="Helical" evidence="8">
    <location>
        <begin position="257"/>
        <end position="276"/>
    </location>
</feature>
<feature type="transmembrane region" description="Helical" evidence="8">
    <location>
        <begin position="197"/>
        <end position="217"/>
    </location>
</feature>
<dbReference type="PANTHER" id="PTHR33908">
    <property type="entry name" value="MANNOSYLTRANSFERASE YKCB-RELATED"/>
    <property type="match status" value="1"/>
</dbReference>
<evidence type="ECO:0000256" key="6">
    <source>
        <dbReference type="ARBA" id="ARBA00022989"/>
    </source>
</evidence>
<dbReference type="PANTHER" id="PTHR33908:SF11">
    <property type="entry name" value="MEMBRANE PROTEIN"/>
    <property type="match status" value="1"/>
</dbReference>
<name>A0A3A4P141_ABYX5</name>
<dbReference type="GO" id="GO:0016763">
    <property type="term" value="F:pentosyltransferase activity"/>
    <property type="evidence" value="ECO:0007669"/>
    <property type="project" value="TreeGrafter"/>
</dbReference>
<dbReference type="Proteomes" id="UP000265882">
    <property type="component" value="Unassembled WGS sequence"/>
</dbReference>
<evidence type="ECO:0000259" key="9">
    <source>
        <dbReference type="Pfam" id="PF13231"/>
    </source>
</evidence>
<dbReference type="InterPro" id="IPR038731">
    <property type="entry name" value="RgtA/B/C-like"/>
</dbReference>
<dbReference type="Pfam" id="PF13231">
    <property type="entry name" value="PMT_2"/>
    <property type="match status" value="1"/>
</dbReference>
<reference evidence="10 11" key="1">
    <citation type="journal article" date="2017" name="ISME J.">
        <title>Energy and carbon metabolisms in a deep terrestrial subsurface fluid microbial community.</title>
        <authorList>
            <person name="Momper L."/>
            <person name="Jungbluth S.P."/>
            <person name="Lee M.D."/>
            <person name="Amend J.P."/>
        </authorList>
    </citation>
    <scope>NUCLEOTIDE SEQUENCE [LARGE SCALE GENOMIC DNA]</scope>
    <source>
        <strain evidence="10">SURF_5</strain>
    </source>
</reference>
<comment type="caution">
    <text evidence="10">The sequence shown here is derived from an EMBL/GenBank/DDBJ whole genome shotgun (WGS) entry which is preliminary data.</text>
</comment>
<dbReference type="AlphaFoldDB" id="A0A3A4P141"/>
<feature type="transmembrane region" description="Helical" evidence="8">
    <location>
        <begin position="104"/>
        <end position="119"/>
    </location>
</feature>
<protein>
    <submittedName>
        <fullName evidence="10">Phospholipid carrier-dependent glycosyltransferase</fullName>
    </submittedName>
</protein>
<feature type="transmembrane region" description="Helical" evidence="8">
    <location>
        <begin position="315"/>
        <end position="331"/>
    </location>
</feature>
<evidence type="ECO:0000256" key="5">
    <source>
        <dbReference type="ARBA" id="ARBA00022692"/>
    </source>
</evidence>
<evidence type="ECO:0000256" key="3">
    <source>
        <dbReference type="ARBA" id="ARBA00022676"/>
    </source>
</evidence>
<feature type="domain" description="Glycosyltransferase RgtA/B/C/D-like" evidence="9">
    <location>
        <begin position="65"/>
        <end position="207"/>
    </location>
</feature>
<proteinExistence type="predicted"/>
<dbReference type="EMBL" id="QZKU01000065">
    <property type="protein sequence ID" value="RJP21714.1"/>
    <property type="molecule type" value="Genomic_DNA"/>
</dbReference>
<evidence type="ECO:0000313" key="11">
    <source>
        <dbReference type="Proteomes" id="UP000265882"/>
    </source>
</evidence>
<evidence type="ECO:0000256" key="4">
    <source>
        <dbReference type="ARBA" id="ARBA00022679"/>
    </source>
</evidence>
<comment type="subcellular location">
    <subcellularLocation>
        <location evidence="1">Cell membrane</location>
        <topology evidence="1">Multi-pass membrane protein</topology>
    </subcellularLocation>
</comment>
<evidence type="ECO:0000313" key="10">
    <source>
        <dbReference type="EMBL" id="RJP21714.1"/>
    </source>
</evidence>
<feature type="transmembrane region" description="Helical" evidence="8">
    <location>
        <begin position="338"/>
        <end position="354"/>
    </location>
</feature>
<keyword evidence="6 8" id="KW-1133">Transmembrane helix</keyword>
<accession>A0A3A4P141</accession>
<evidence type="ECO:0000256" key="1">
    <source>
        <dbReference type="ARBA" id="ARBA00004651"/>
    </source>
</evidence>
<keyword evidence="2" id="KW-1003">Cell membrane</keyword>
<organism evidence="10 11">
    <name type="scientific">Abyssobacteria bacterium (strain SURF_5)</name>
    <dbReference type="NCBI Taxonomy" id="2093360"/>
    <lineage>
        <taxon>Bacteria</taxon>
        <taxon>Pseudomonadati</taxon>
        <taxon>Candidatus Hydrogenedentota</taxon>
        <taxon>Candidatus Abyssobacteria</taxon>
    </lineage>
</organism>
<evidence type="ECO:0000256" key="8">
    <source>
        <dbReference type="SAM" id="Phobius"/>
    </source>
</evidence>
<gene>
    <name evidence="10" type="ORF">C4520_09330</name>
</gene>
<dbReference type="GO" id="GO:0009103">
    <property type="term" value="P:lipopolysaccharide biosynthetic process"/>
    <property type="evidence" value="ECO:0007669"/>
    <property type="project" value="UniProtKB-ARBA"/>
</dbReference>
<evidence type="ECO:0000256" key="7">
    <source>
        <dbReference type="ARBA" id="ARBA00023136"/>
    </source>
</evidence>
<keyword evidence="3" id="KW-0328">Glycosyltransferase</keyword>